<keyword evidence="1" id="KW-0732">Signal</keyword>
<dbReference type="Gene3D" id="2.40.40.10">
    <property type="entry name" value="RlpA-like domain"/>
    <property type="match status" value="1"/>
</dbReference>
<keyword evidence="3" id="KW-1185">Reference proteome</keyword>
<dbReference type="OrthoDB" id="623670at2759"/>
<evidence type="ECO:0000313" key="3">
    <source>
        <dbReference type="Proteomes" id="UP000184330"/>
    </source>
</evidence>
<organism evidence="2 3">
    <name type="scientific">Phialocephala subalpina</name>
    <dbReference type="NCBI Taxonomy" id="576137"/>
    <lineage>
        <taxon>Eukaryota</taxon>
        <taxon>Fungi</taxon>
        <taxon>Dikarya</taxon>
        <taxon>Ascomycota</taxon>
        <taxon>Pezizomycotina</taxon>
        <taxon>Leotiomycetes</taxon>
        <taxon>Helotiales</taxon>
        <taxon>Mollisiaceae</taxon>
        <taxon>Phialocephala</taxon>
        <taxon>Phialocephala fortinii species complex</taxon>
    </lineage>
</organism>
<reference evidence="2 3" key="1">
    <citation type="submission" date="2016-03" db="EMBL/GenBank/DDBJ databases">
        <authorList>
            <person name="Ploux O."/>
        </authorList>
    </citation>
    <scope>NUCLEOTIDE SEQUENCE [LARGE SCALE GENOMIC DNA]</scope>
    <source>
        <strain evidence="2 3">UAMH 11012</strain>
    </source>
</reference>
<evidence type="ECO:0008006" key="4">
    <source>
        <dbReference type="Google" id="ProtNLM"/>
    </source>
</evidence>
<accession>A0A1L7XQG4</accession>
<dbReference type="EMBL" id="FJOG01000043">
    <property type="protein sequence ID" value="CZR67284.1"/>
    <property type="molecule type" value="Genomic_DNA"/>
</dbReference>
<feature type="signal peptide" evidence="1">
    <location>
        <begin position="1"/>
        <end position="18"/>
    </location>
</feature>
<sequence length="155" mass="15794">MVTFKVIALTALATTALADIATFNNYASQGNTVCGPKSGSSGTYGAALSDLSPLWSGAKCSGSIDTSKCSGQNPIGGYSGPACPKTTCGKCFKVCNKGGYGGATVGGVGNCITVDIIDACPSSSAYNYCKTSVPADERCGASGVNQHFSWMWKHY</sequence>
<dbReference type="InterPro" id="IPR036908">
    <property type="entry name" value="RlpA-like_sf"/>
</dbReference>
<evidence type="ECO:0000313" key="2">
    <source>
        <dbReference type="EMBL" id="CZR67284.1"/>
    </source>
</evidence>
<dbReference type="AlphaFoldDB" id="A0A1L7XQG4"/>
<dbReference type="Proteomes" id="UP000184330">
    <property type="component" value="Unassembled WGS sequence"/>
</dbReference>
<proteinExistence type="predicted"/>
<name>A0A1L7XQG4_9HELO</name>
<evidence type="ECO:0000256" key="1">
    <source>
        <dbReference type="SAM" id="SignalP"/>
    </source>
</evidence>
<protein>
    <recommendedName>
        <fullName evidence="4">Expansin-like EG45 domain-containing protein</fullName>
    </recommendedName>
</protein>
<gene>
    <name evidence="2" type="ORF">PAC_17183</name>
</gene>
<feature type="chain" id="PRO_5013063860" description="Expansin-like EG45 domain-containing protein" evidence="1">
    <location>
        <begin position="19"/>
        <end position="155"/>
    </location>
</feature>